<proteinExistence type="predicted"/>
<dbReference type="Pfam" id="PF00583">
    <property type="entry name" value="Acetyltransf_1"/>
    <property type="match status" value="1"/>
</dbReference>
<dbReference type="SUPFAM" id="SSF55729">
    <property type="entry name" value="Acyl-CoA N-acyltransferases (Nat)"/>
    <property type="match status" value="1"/>
</dbReference>
<name>A0ABU1B9R6_PSEHA</name>
<accession>A0ABU1B9R6</accession>
<dbReference type="EMBL" id="JAVIFY010000003">
    <property type="protein sequence ID" value="MDQ9091263.1"/>
    <property type="molecule type" value="Genomic_DNA"/>
</dbReference>
<sequence>MSHFSIPDGLNIRPSKPSDAAFIRRLHSEVRQDLQQINADQDFIESIVDMQFKAQTEGYGEKFPNAMYFIIEKHHHPIGKVTIDFGVNEVRIIDIGFISQARGHGFGAAIIQSFQHAAADSCTPLTLTVEQSNVVAKALYLRLGFVSESVSAPYEFMIWYPAVMKKLVVNC</sequence>
<reference evidence="2 3" key="1">
    <citation type="submission" date="2023-08" db="EMBL/GenBank/DDBJ databases">
        <title>Pseudoalteromonas haloplanktis LL1 genome.</title>
        <authorList>
            <person name="Wu S."/>
        </authorList>
    </citation>
    <scope>NUCLEOTIDE SEQUENCE [LARGE SCALE GENOMIC DNA]</scope>
    <source>
        <strain evidence="2 3">LL1</strain>
    </source>
</reference>
<evidence type="ECO:0000259" key="1">
    <source>
        <dbReference type="PROSITE" id="PS51186"/>
    </source>
</evidence>
<dbReference type="InterPro" id="IPR016181">
    <property type="entry name" value="Acyl_CoA_acyltransferase"/>
</dbReference>
<keyword evidence="3" id="KW-1185">Reference proteome</keyword>
<protein>
    <submittedName>
        <fullName evidence="2">GNAT family N-acetyltransferase</fullName>
    </submittedName>
</protein>
<dbReference type="PROSITE" id="PS51186">
    <property type="entry name" value="GNAT"/>
    <property type="match status" value="1"/>
</dbReference>
<evidence type="ECO:0000313" key="3">
    <source>
        <dbReference type="Proteomes" id="UP001226574"/>
    </source>
</evidence>
<feature type="domain" description="N-acetyltransferase" evidence="1">
    <location>
        <begin position="10"/>
        <end position="169"/>
    </location>
</feature>
<comment type="caution">
    <text evidence="2">The sequence shown here is derived from an EMBL/GenBank/DDBJ whole genome shotgun (WGS) entry which is preliminary data.</text>
</comment>
<gene>
    <name evidence="2" type="ORF">RC083_06620</name>
</gene>
<dbReference type="RefSeq" id="WP_309038652.1">
    <property type="nucleotide sequence ID" value="NZ_JAVIFY010000003.1"/>
</dbReference>
<dbReference type="Gene3D" id="3.40.630.30">
    <property type="match status" value="1"/>
</dbReference>
<dbReference type="Proteomes" id="UP001226574">
    <property type="component" value="Unassembled WGS sequence"/>
</dbReference>
<dbReference type="InterPro" id="IPR000182">
    <property type="entry name" value="GNAT_dom"/>
</dbReference>
<organism evidence="2 3">
    <name type="scientific">Pseudoalteromonas haloplanktis</name>
    <name type="common">Alteromonas haloplanktis</name>
    <dbReference type="NCBI Taxonomy" id="228"/>
    <lineage>
        <taxon>Bacteria</taxon>
        <taxon>Pseudomonadati</taxon>
        <taxon>Pseudomonadota</taxon>
        <taxon>Gammaproteobacteria</taxon>
        <taxon>Alteromonadales</taxon>
        <taxon>Pseudoalteromonadaceae</taxon>
        <taxon>Pseudoalteromonas</taxon>
    </lineage>
</organism>
<evidence type="ECO:0000313" key="2">
    <source>
        <dbReference type="EMBL" id="MDQ9091263.1"/>
    </source>
</evidence>